<accession>A0A2K8PCD0</accession>
<protein>
    <submittedName>
        <fullName evidence="2">Uncharacterized protein</fullName>
    </submittedName>
</protein>
<feature type="region of interest" description="Disordered" evidence="1">
    <location>
        <begin position="1"/>
        <end position="25"/>
    </location>
</feature>
<gene>
    <name evidence="2" type="ORF">SLAV_07500</name>
</gene>
<name>A0A2K8PCD0_STRLA</name>
<evidence type="ECO:0000256" key="1">
    <source>
        <dbReference type="SAM" id="MobiDB-lite"/>
    </source>
</evidence>
<reference evidence="2 3" key="1">
    <citation type="submission" date="2017-11" db="EMBL/GenBank/DDBJ databases">
        <title>Complete genome sequence of Streptomyces lavendulae subsp. lavendulae CCM 3239 (formerly 'Streptomyces aureofaciens CCM 3239'), the producer of the angucycline-type antibiotic auricin.</title>
        <authorList>
            <person name="Busche T."/>
            <person name="Novakova R."/>
            <person name="Al'Dilaimi A."/>
            <person name="Homerova D."/>
            <person name="Feckova L."/>
            <person name="Rezuchova B."/>
            <person name="Mingyar E."/>
            <person name="Csolleiova D."/>
            <person name="Bekeova C."/>
            <person name="Winkler A."/>
            <person name="Sevcikova B."/>
            <person name="Kalinowski J."/>
            <person name="Kormanec J."/>
            <person name="Ruckert C."/>
        </authorList>
    </citation>
    <scope>NUCLEOTIDE SEQUENCE [LARGE SCALE GENOMIC DNA]</scope>
    <source>
        <strain evidence="2 3">CCM 3239</strain>
    </source>
</reference>
<feature type="compositionally biased region" description="Basic residues" evidence="1">
    <location>
        <begin position="1"/>
        <end position="14"/>
    </location>
</feature>
<evidence type="ECO:0000313" key="3">
    <source>
        <dbReference type="Proteomes" id="UP000231791"/>
    </source>
</evidence>
<sequence>MPTPHTYRRCPRKGPQREHMPHRNPSLRKRCETILGHMDLTHPFSLDAVCARIAEQRGRPIRLHPLPPEAAESGVCGLWVGTETVDYVFYEAHTTPLHREHIVLHELGHILFGHHSLEGRETDGRAPVVLGRTNYTTRQEREAEMLASMIRIRTAGPGHPRTAAAPRGALARLESAMGYERGPRDGS</sequence>
<proteinExistence type="predicted"/>
<keyword evidence="3" id="KW-1185">Reference proteome</keyword>
<dbReference type="EMBL" id="CP024985">
    <property type="protein sequence ID" value="ATZ23403.1"/>
    <property type="molecule type" value="Genomic_DNA"/>
</dbReference>
<dbReference type="KEGG" id="slx:SLAV_07500"/>
<organism evidence="2 3">
    <name type="scientific">Streptomyces lavendulae subsp. lavendulae</name>
    <dbReference type="NCBI Taxonomy" id="58340"/>
    <lineage>
        <taxon>Bacteria</taxon>
        <taxon>Bacillati</taxon>
        <taxon>Actinomycetota</taxon>
        <taxon>Actinomycetes</taxon>
        <taxon>Kitasatosporales</taxon>
        <taxon>Streptomycetaceae</taxon>
        <taxon>Streptomyces</taxon>
    </lineage>
</organism>
<dbReference type="AlphaFoldDB" id="A0A2K8PCD0"/>
<dbReference type="Proteomes" id="UP000231791">
    <property type="component" value="Chromosome"/>
</dbReference>
<evidence type="ECO:0000313" key="2">
    <source>
        <dbReference type="EMBL" id="ATZ23403.1"/>
    </source>
</evidence>